<dbReference type="EMBL" id="CP058938">
    <property type="protein sequence ID" value="QLI74297.1"/>
    <property type="molecule type" value="Genomic_DNA"/>
</dbReference>
<keyword evidence="2" id="KW-0732">Signal</keyword>
<dbReference type="Proteomes" id="UP000510686">
    <property type="component" value="Chromosome 7"/>
</dbReference>
<dbReference type="KEGG" id="mbrn:90968256"/>
<accession>A0A7D5V4M2</accession>
<proteinExistence type="predicted"/>
<dbReference type="AlphaFoldDB" id="A0A7D5V4M2"/>
<feature type="chain" id="PRO_5028994928" evidence="2">
    <location>
        <begin position="21"/>
        <end position="91"/>
    </location>
</feature>
<feature type="region of interest" description="Disordered" evidence="1">
    <location>
        <begin position="70"/>
        <end position="91"/>
    </location>
</feature>
<protein>
    <submittedName>
        <fullName evidence="3">Uncharacterized protein</fullName>
    </submittedName>
</protein>
<organism evidence="3 4">
    <name type="scientific">Metarhizium brunneum</name>
    <dbReference type="NCBI Taxonomy" id="500148"/>
    <lineage>
        <taxon>Eukaryota</taxon>
        <taxon>Fungi</taxon>
        <taxon>Dikarya</taxon>
        <taxon>Ascomycota</taxon>
        <taxon>Pezizomycotina</taxon>
        <taxon>Sordariomycetes</taxon>
        <taxon>Hypocreomycetidae</taxon>
        <taxon>Hypocreales</taxon>
        <taxon>Clavicipitaceae</taxon>
        <taxon>Metarhizium</taxon>
    </lineage>
</organism>
<dbReference type="RefSeq" id="XP_065987861.1">
    <property type="nucleotide sequence ID" value="XM_066131825.1"/>
</dbReference>
<dbReference type="OrthoDB" id="5139786at2759"/>
<evidence type="ECO:0000256" key="1">
    <source>
        <dbReference type="SAM" id="MobiDB-lite"/>
    </source>
</evidence>
<sequence length="91" mass="10218">MKLSATSLLVTFATLSGVLAQTCMCPEVPSMGQPMKLARKIELWATECTYNLAYGEKDYHLRCNFHRNHQKPTEEEAKASGAKWKVLATEL</sequence>
<name>A0A7D5V4M2_9HYPO</name>
<reference evidence="3 4" key="1">
    <citation type="submission" date="2020-07" db="EMBL/GenBank/DDBJ databases">
        <title>Telomere length de novo assembly of all 7 chromosomes of the fungus, Metarhizium brunneum, using a novel assembly pipeline.</title>
        <authorList>
            <person name="Saud z."/>
            <person name="Kortsinoglou A."/>
            <person name="Kouvelis V.N."/>
            <person name="Butt T.M."/>
        </authorList>
    </citation>
    <scope>NUCLEOTIDE SEQUENCE [LARGE SCALE GENOMIC DNA]</scope>
    <source>
        <strain evidence="3 4">4556</strain>
    </source>
</reference>
<keyword evidence="4" id="KW-1185">Reference proteome</keyword>
<evidence type="ECO:0000313" key="4">
    <source>
        <dbReference type="Proteomes" id="UP000510686"/>
    </source>
</evidence>
<evidence type="ECO:0000256" key="2">
    <source>
        <dbReference type="SAM" id="SignalP"/>
    </source>
</evidence>
<evidence type="ECO:0000313" key="3">
    <source>
        <dbReference type="EMBL" id="QLI74297.1"/>
    </source>
</evidence>
<dbReference type="GeneID" id="90968256"/>
<gene>
    <name evidence="3" type="ORF">G6M90_00g111280</name>
</gene>
<feature type="signal peptide" evidence="2">
    <location>
        <begin position="1"/>
        <end position="20"/>
    </location>
</feature>